<dbReference type="Pfam" id="PF01073">
    <property type="entry name" value="3Beta_HSD"/>
    <property type="match status" value="1"/>
</dbReference>
<name>A0A2A9NHQ3_9AGAR</name>
<dbReference type="PANTHER" id="PTHR43245">
    <property type="entry name" value="BIFUNCTIONAL POLYMYXIN RESISTANCE PROTEIN ARNA"/>
    <property type="match status" value="1"/>
</dbReference>
<proteinExistence type="inferred from homology"/>
<comment type="similarity">
    <text evidence="1">Belongs to the 3-beta-HSD family.</text>
</comment>
<dbReference type="AlphaFoldDB" id="A0A2A9NHQ3"/>
<feature type="non-terminal residue" evidence="4">
    <location>
        <position position="459"/>
    </location>
</feature>
<dbReference type="SUPFAM" id="SSF51735">
    <property type="entry name" value="NAD(P)-binding Rossmann-fold domains"/>
    <property type="match status" value="1"/>
</dbReference>
<evidence type="ECO:0000313" key="5">
    <source>
        <dbReference type="Proteomes" id="UP000242287"/>
    </source>
</evidence>
<dbReference type="InterPro" id="IPR002225">
    <property type="entry name" value="3Beta_OHSteriod_DH/Estase"/>
</dbReference>
<evidence type="ECO:0000259" key="3">
    <source>
        <dbReference type="Pfam" id="PF01073"/>
    </source>
</evidence>
<dbReference type="PANTHER" id="PTHR43245:SF51">
    <property type="entry name" value="SHORT CHAIN DEHYDROGENASE_REDUCTASE FAMILY 42E, MEMBER 2"/>
    <property type="match status" value="1"/>
</dbReference>
<dbReference type="InterPro" id="IPR050177">
    <property type="entry name" value="Lipid_A_modif_metabolic_enz"/>
</dbReference>
<evidence type="ECO:0000313" key="4">
    <source>
        <dbReference type="EMBL" id="PFH50515.1"/>
    </source>
</evidence>
<dbReference type="EMBL" id="KZ302002">
    <property type="protein sequence ID" value="PFH50515.1"/>
    <property type="molecule type" value="Genomic_DNA"/>
</dbReference>
<sequence>LLLLLYVKHNDRKLLTLPTNASFFSPKRISPQAVHVTAAKLHNEAPISINDQIPPKTGRRYIVVGGGGFLGGWIISQLLGRGEDPLKIRILDICKPSRKDFSTGPASKVEFFKVDISDRDAVDAAFKAPWPDSPGDTTETELTVFHTAASIRFYERHADLLHRSAKVNVHGTQNVINSARGVGASILVYTSSGSICIRRSRFWLWPWEREPPFFVQVIDDVNESLFPNRHEEFFSNYAATKRQAEEIVRAADDKSSGRGSGVVLRTGCLRPGNGIFGPGDMLCHAYLRRPSNPTWISNILQSFIYVENCACAHLCYEHRLIQLSNPSSNNPDIGGQAFAIADPGPPATYGDIHQILTTLTDGETHFQQMSPTAMLFLAHIIELVYLAYELLGESFPFVRKIVPRLTGDIISLQPSLYALTQVHLIFDDSRARLPPEKGGLGYQGAWTTIEGMHKTYDEH</sequence>
<evidence type="ECO:0000256" key="2">
    <source>
        <dbReference type="ARBA" id="ARBA00023002"/>
    </source>
</evidence>
<dbReference type="InterPro" id="IPR036291">
    <property type="entry name" value="NAD(P)-bd_dom_sf"/>
</dbReference>
<reference evidence="4 5" key="1">
    <citation type="submission" date="2014-02" db="EMBL/GenBank/DDBJ databases">
        <title>Transposable element dynamics among asymbiotic and ectomycorrhizal Amanita fungi.</title>
        <authorList>
            <consortium name="DOE Joint Genome Institute"/>
            <person name="Hess J."/>
            <person name="Skrede I."/>
            <person name="Wolfe B."/>
            <person name="LaButti K."/>
            <person name="Ohm R.A."/>
            <person name="Grigoriev I.V."/>
            <person name="Pringle A."/>
        </authorList>
    </citation>
    <scope>NUCLEOTIDE SEQUENCE [LARGE SCALE GENOMIC DNA]</scope>
    <source>
        <strain evidence="4 5">SKay4041</strain>
    </source>
</reference>
<organism evidence="4 5">
    <name type="scientific">Amanita thiersii Skay4041</name>
    <dbReference type="NCBI Taxonomy" id="703135"/>
    <lineage>
        <taxon>Eukaryota</taxon>
        <taxon>Fungi</taxon>
        <taxon>Dikarya</taxon>
        <taxon>Basidiomycota</taxon>
        <taxon>Agaricomycotina</taxon>
        <taxon>Agaricomycetes</taxon>
        <taxon>Agaricomycetidae</taxon>
        <taxon>Agaricales</taxon>
        <taxon>Pluteineae</taxon>
        <taxon>Amanitaceae</taxon>
        <taxon>Amanita</taxon>
    </lineage>
</organism>
<dbReference type="OrthoDB" id="10058185at2759"/>
<feature type="non-terminal residue" evidence="4">
    <location>
        <position position="1"/>
    </location>
</feature>
<gene>
    <name evidence="4" type="ORF">AMATHDRAFT_100998</name>
</gene>
<dbReference type="GO" id="GO:0006694">
    <property type="term" value="P:steroid biosynthetic process"/>
    <property type="evidence" value="ECO:0007669"/>
    <property type="project" value="InterPro"/>
</dbReference>
<keyword evidence="2" id="KW-0560">Oxidoreductase</keyword>
<protein>
    <recommendedName>
        <fullName evidence="3">3-beta hydroxysteroid dehydrogenase/isomerase domain-containing protein</fullName>
    </recommendedName>
</protein>
<dbReference type="STRING" id="703135.A0A2A9NHQ3"/>
<evidence type="ECO:0000256" key="1">
    <source>
        <dbReference type="ARBA" id="ARBA00009219"/>
    </source>
</evidence>
<dbReference type="Proteomes" id="UP000242287">
    <property type="component" value="Unassembled WGS sequence"/>
</dbReference>
<accession>A0A2A9NHQ3</accession>
<dbReference type="Gene3D" id="3.40.50.720">
    <property type="entry name" value="NAD(P)-binding Rossmann-like Domain"/>
    <property type="match status" value="1"/>
</dbReference>
<dbReference type="GO" id="GO:0016616">
    <property type="term" value="F:oxidoreductase activity, acting on the CH-OH group of donors, NAD or NADP as acceptor"/>
    <property type="evidence" value="ECO:0007669"/>
    <property type="project" value="InterPro"/>
</dbReference>
<keyword evidence="5" id="KW-1185">Reference proteome</keyword>
<feature type="domain" description="3-beta hydroxysteroid dehydrogenase/isomerase" evidence="3">
    <location>
        <begin position="62"/>
        <end position="357"/>
    </location>
</feature>